<dbReference type="Gene3D" id="3.10.20.30">
    <property type="match status" value="1"/>
</dbReference>
<dbReference type="CDD" id="cd00565">
    <property type="entry name" value="Ubl_ThiS"/>
    <property type="match status" value="1"/>
</dbReference>
<keyword evidence="1" id="KW-0934">Plastid</keyword>
<name>A0A4D6WKQ0_9FLOR</name>
<proteinExistence type="predicted"/>
<reference evidence="1" key="1">
    <citation type="journal article" date="2019" name="Mol. Phylogenet. Evol.">
        <title>Morphological evolution and classification of the red algal order Ceramiales inferred using plastid phylogenomics.</title>
        <authorList>
            <person name="Diaz-Tapia P."/>
            <person name="Pasella M.M."/>
            <person name="Verbruggen H."/>
            <person name="Maggs C.A."/>
        </authorList>
    </citation>
    <scope>NUCLEOTIDE SEQUENCE</scope>
    <source>
        <strain evidence="1">PD2933</strain>
    </source>
</reference>
<dbReference type="PANTHER" id="PTHR34472">
    <property type="entry name" value="SULFUR CARRIER PROTEIN THIS"/>
    <property type="match status" value="1"/>
</dbReference>
<dbReference type="InterPro" id="IPR016155">
    <property type="entry name" value="Mopterin_synth/thiamin_S_b"/>
</dbReference>
<dbReference type="AlphaFoldDB" id="A0A4D6WKQ0"/>
<protein>
    <submittedName>
        <fullName evidence="1">Thiamin biosynthesis protein S</fullName>
    </submittedName>
</protein>
<evidence type="ECO:0000313" key="1">
    <source>
        <dbReference type="EMBL" id="QCI04317.1"/>
    </source>
</evidence>
<dbReference type="InterPro" id="IPR003749">
    <property type="entry name" value="ThiS/MoaD-like"/>
</dbReference>
<dbReference type="Pfam" id="PF02597">
    <property type="entry name" value="ThiS"/>
    <property type="match status" value="1"/>
</dbReference>
<dbReference type="NCBIfam" id="TIGR01683">
    <property type="entry name" value="thiS"/>
    <property type="match status" value="1"/>
</dbReference>
<dbReference type="SUPFAM" id="SSF54285">
    <property type="entry name" value="MoaD/ThiS"/>
    <property type="match status" value="1"/>
</dbReference>
<dbReference type="PANTHER" id="PTHR34472:SF1">
    <property type="entry name" value="SULFUR CARRIER PROTEIN THIS"/>
    <property type="match status" value="1"/>
</dbReference>
<reference evidence="1" key="2">
    <citation type="submission" date="2019-04" db="EMBL/GenBank/DDBJ databases">
        <authorList>
            <person name="Pasella M."/>
        </authorList>
    </citation>
    <scope>NUCLEOTIDE SEQUENCE</scope>
    <source>
        <strain evidence="1">PD2933</strain>
    </source>
</reference>
<accession>A0A4D6WKQ0</accession>
<dbReference type="InterPro" id="IPR010035">
    <property type="entry name" value="Thi_S"/>
</dbReference>
<geneLocation type="plastid" evidence="1"/>
<gene>
    <name evidence="1" type="primary">thiS</name>
</gene>
<dbReference type="InterPro" id="IPR012675">
    <property type="entry name" value="Beta-grasp_dom_sf"/>
</dbReference>
<organism evidence="1">
    <name type="scientific">Anotrichium furcellatum</name>
    <dbReference type="NCBI Taxonomy" id="41999"/>
    <lineage>
        <taxon>Eukaryota</taxon>
        <taxon>Rhodophyta</taxon>
        <taxon>Florideophyceae</taxon>
        <taxon>Rhodymeniophycidae</taxon>
        <taxon>Ceramiales</taxon>
        <taxon>Ceramiaceae</taxon>
        <taxon>Anotrichium</taxon>
    </lineage>
</organism>
<sequence>MENYNKIFINGEPFNCYTFMSLQEILLYLGFKLDNIIVEHNQRILRHNQFDTVFLDDLDKIEVISVTGGG</sequence>
<dbReference type="EMBL" id="MK814609">
    <property type="protein sequence ID" value="QCI04317.1"/>
    <property type="molecule type" value="Genomic_DNA"/>
</dbReference>